<dbReference type="RefSeq" id="WP_308863239.1">
    <property type="nucleotide sequence ID" value="NZ_JAVHUL010000005.1"/>
</dbReference>
<reference evidence="3 4" key="1">
    <citation type="submission" date="2023-08" db="EMBL/GenBank/DDBJ databases">
        <title>Mesonia sp. MT50, isolated from deep-sea sediment of the Mariana Trench.</title>
        <authorList>
            <person name="Fu H."/>
        </authorList>
    </citation>
    <scope>NUCLEOTIDE SEQUENCE [LARGE SCALE GENOMIC DNA]</scope>
    <source>
        <strain evidence="3 4">MT50</strain>
    </source>
</reference>
<sequence length="177" mass="19668">MKTFSKLSFKINYIGLLVLLGFLPFSISAQSTLNASGASQTLSSGTYDYSVGEMMLISTQSNANITVTQGLLQIEDPSLGVSQTVFSNQNLKIYPNPVDNILNIKPDMQGTGELSVQLFDIHGRRILQKKFSLQTGLEKQQLDLSSLEQATYMLNVQFNRGKQSYRQSYKIIKSSKP</sequence>
<feature type="domain" description="Secretion system C-terminal sorting" evidence="2">
    <location>
        <begin position="93"/>
        <end position="163"/>
    </location>
</feature>
<comment type="caution">
    <text evidence="3">The sequence shown here is derived from an EMBL/GenBank/DDBJ whole genome shotgun (WGS) entry which is preliminary data.</text>
</comment>
<protein>
    <submittedName>
        <fullName evidence="3">T9SS type A sorting domain-containing protein</fullName>
    </submittedName>
</protein>
<evidence type="ECO:0000256" key="1">
    <source>
        <dbReference type="ARBA" id="ARBA00022729"/>
    </source>
</evidence>
<dbReference type="InterPro" id="IPR026444">
    <property type="entry name" value="Secre_tail"/>
</dbReference>
<organism evidence="3 4">
    <name type="scientific">Mesonia profundi</name>
    <dbReference type="NCBI Taxonomy" id="3070998"/>
    <lineage>
        <taxon>Bacteria</taxon>
        <taxon>Pseudomonadati</taxon>
        <taxon>Bacteroidota</taxon>
        <taxon>Flavobacteriia</taxon>
        <taxon>Flavobacteriales</taxon>
        <taxon>Flavobacteriaceae</taxon>
        <taxon>Mesonia</taxon>
    </lineage>
</organism>
<evidence type="ECO:0000313" key="4">
    <source>
        <dbReference type="Proteomes" id="UP001230915"/>
    </source>
</evidence>
<name>A0ABU1A0S2_9FLAO</name>
<evidence type="ECO:0000313" key="3">
    <source>
        <dbReference type="EMBL" id="MDQ7916588.1"/>
    </source>
</evidence>
<dbReference type="Pfam" id="PF18962">
    <property type="entry name" value="Por_Secre_tail"/>
    <property type="match status" value="1"/>
</dbReference>
<dbReference type="NCBIfam" id="TIGR04183">
    <property type="entry name" value="Por_Secre_tail"/>
    <property type="match status" value="1"/>
</dbReference>
<dbReference type="EMBL" id="JAVHUL010000005">
    <property type="protein sequence ID" value="MDQ7916588.1"/>
    <property type="molecule type" value="Genomic_DNA"/>
</dbReference>
<proteinExistence type="predicted"/>
<accession>A0ABU1A0S2</accession>
<keyword evidence="1" id="KW-0732">Signal</keyword>
<keyword evidence="4" id="KW-1185">Reference proteome</keyword>
<dbReference type="Proteomes" id="UP001230915">
    <property type="component" value="Unassembled WGS sequence"/>
</dbReference>
<gene>
    <name evidence="3" type="ORF">RBU60_03295</name>
</gene>
<evidence type="ECO:0000259" key="2">
    <source>
        <dbReference type="Pfam" id="PF18962"/>
    </source>
</evidence>